<comment type="caution">
    <text evidence="1">The sequence shown here is derived from an EMBL/GenBank/DDBJ whole genome shotgun (WGS) entry which is preliminary data.</text>
</comment>
<evidence type="ECO:0000313" key="1">
    <source>
        <dbReference type="EMBL" id="GIZ01543.1"/>
    </source>
</evidence>
<dbReference type="Proteomes" id="UP001054945">
    <property type="component" value="Unassembled WGS sequence"/>
</dbReference>
<accession>A0AAV4Y2G6</accession>
<proteinExistence type="predicted"/>
<name>A0AAV4Y2G6_CAEEX</name>
<protein>
    <submittedName>
        <fullName evidence="1">Uncharacterized protein</fullName>
    </submittedName>
</protein>
<keyword evidence="2" id="KW-1185">Reference proteome</keyword>
<evidence type="ECO:0000313" key="2">
    <source>
        <dbReference type="Proteomes" id="UP001054945"/>
    </source>
</evidence>
<organism evidence="1 2">
    <name type="scientific">Caerostris extrusa</name>
    <name type="common">Bark spider</name>
    <name type="synonym">Caerostris bankana</name>
    <dbReference type="NCBI Taxonomy" id="172846"/>
    <lineage>
        <taxon>Eukaryota</taxon>
        <taxon>Metazoa</taxon>
        <taxon>Ecdysozoa</taxon>
        <taxon>Arthropoda</taxon>
        <taxon>Chelicerata</taxon>
        <taxon>Arachnida</taxon>
        <taxon>Araneae</taxon>
        <taxon>Araneomorphae</taxon>
        <taxon>Entelegynae</taxon>
        <taxon>Araneoidea</taxon>
        <taxon>Araneidae</taxon>
        <taxon>Caerostris</taxon>
    </lineage>
</organism>
<sequence>MEETKIKVEVWRGGKIGDVEQFSENGKKSGRLVAEYVWIIKSVSKATDQRGRKRYRLKSERRMEEKKHHSFCGVGSIASWGKWESRSIVSGLIDE</sequence>
<dbReference type="AlphaFoldDB" id="A0AAV4Y2G6"/>
<dbReference type="EMBL" id="BPLR01018684">
    <property type="protein sequence ID" value="GIZ01543.1"/>
    <property type="molecule type" value="Genomic_DNA"/>
</dbReference>
<gene>
    <name evidence="1" type="ORF">CEXT_537181</name>
</gene>
<reference evidence="1 2" key="1">
    <citation type="submission" date="2021-06" db="EMBL/GenBank/DDBJ databases">
        <title>Caerostris extrusa draft genome.</title>
        <authorList>
            <person name="Kono N."/>
            <person name="Arakawa K."/>
        </authorList>
    </citation>
    <scope>NUCLEOTIDE SEQUENCE [LARGE SCALE GENOMIC DNA]</scope>
</reference>